<evidence type="ECO:0000313" key="1">
    <source>
        <dbReference type="EMBL" id="KAA8596078.1"/>
    </source>
</evidence>
<evidence type="ECO:0000313" key="2">
    <source>
        <dbReference type="Proteomes" id="UP000327493"/>
    </source>
</evidence>
<dbReference type="EMBL" id="VOFY01000001">
    <property type="protein sequence ID" value="KAA8596078.1"/>
    <property type="molecule type" value="Genomic_DNA"/>
</dbReference>
<dbReference type="AlphaFoldDB" id="A0A5J5DSF8"/>
<accession>A0A5J5DSF8</accession>
<reference evidence="1 2" key="1">
    <citation type="submission" date="2019-08" db="EMBL/GenBank/DDBJ databases">
        <title>A chromosome-level genome assembly, high-density linkage maps, and genome scans reveal the genomic architecture of hybrid incompatibilities underlying speciation via character displacement in darters (Percidae: Etheostominae).</title>
        <authorList>
            <person name="Moran R.L."/>
            <person name="Catchen J.M."/>
            <person name="Fuller R.C."/>
        </authorList>
    </citation>
    <scope>NUCLEOTIDE SEQUENCE [LARGE SCALE GENOMIC DNA]</scope>
    <source>
        <strain evidence="1">EspeVRDwgs_2016</strain>
        <tissue evidence="1">Muscle</tissue>
    </source>
</reference>
<organism evidence="1 2">
    <name type="scientific">Etheostoma spectabile</name>
    <name type="common">orangethroat darter</name>
    <dbReference type="NCBI Taxonomy" id="54343"/>
    <lineage>
        <taxon>Eukaryota</taxon>
        <taxon>Metazoa</taxon>
        <taxon>Chordata</taxon>
        <taxon>Craniata</taxon>
        <taxon>Vertebrata</taxon>
        <taxon>Euteleostomi</taxon>
        <taxon>Actinopterygii</taxon>
        <taxon>Neopterygii</taxon>
        <taxon>Teleostei</taxon>
        <taxon>Neoteleostei</taxon>
        <taxon>Acanthomorphata</taxon>
        <taxon>Eupercaria</taxon>
        <taxon>Perciformes</taxon>
        <taxon>Percoidei</taxon>
        <taxon>Percidae</taxon>
        <taxon>Etheostomatinae</taxon>
        <taxon>Etheostoma</taxon>
    </lineage>
</organism>
<proteinExistence type="predicted"/>
<name>A0A5J5DSF8_9PERO</name>
<sequence>MTKICWWKISSCFRWFIESVEHFKAIPTHWGTDVLEQLFEIQLSAVGSNKRGAEECVVAFLRDYPLTVEVRGTLETWGYPGLGCESKCNSTPELLPMTFSGFSS</sequence>
<protein>
    <submittedName>
        <fullName evidence="1">Uncharacterized protein</fullName>
    </submittedName>
</protein>
<gene>
    <name evidence="1" type="ORF">FQN60_011369</name>
</gene>
<comment type="caution">
    <text evidence="1">The sequence shown here is derived from an EMBL/GenBank/DDBJ whole genome shotgun (WGS) entry which is preliminary data.</text>
</comment>
<dbReference type="Proteomes" id="UP000327493">
    <property type="component" value="Chromosome 1"/>
</dbReference>
<keyword evidence="2" id="KW-1185">Reference proteome</keyword>